<reference evidence="6 7" key="1">
    <citation type="journal article" date="2014" name="Genome Announc.">
        <title>Draft Genome Sequences of Three Alkaliphilic Bacillus Strains, Bacillus wakoensis JCM 9140T, Bacillus akibai JCM 9157T, and Bacillus hemicellulosilyticus JCM 9152T.</title>
        <authorList>
            <person name="Yuki M."/>
            <person name="Oshima K."/>
            <person name="Suda W."/>
            <person name="Oshida Y."/>
            <person name="Kitamura K."/>
            <person name="Iida T."/>
            <person name="Hattori M."/>
            <person name="Ohkuma M."/>
        </authorList>
    </citation>
    <scope>NUCLEOTIDE SEQUENCE [LARGE SCALE GENOMIC DNA]</scope>
    <source>
        <strain evidence="6 7">JCM 9157</strain>
    </source>
</reference>
<evidence type="ECO:0000256" key="3">
    <source>
        <dbReference type="ARBA" id="ARBA00022679"/>
    </source>
</evidence>
<sequence length="234" mass="26694">MKKYSYIDFLAEFGVRGAHPGGMEATKYIMQKTNLKKGAAVLDVGCGTGETACYLSNQHHFKVCALEKHPIMLKKAKERFEKESPTIQLVAGSIENMPFEQNRFDLILVESVLSFVEARKALVECFRVLKKNGTLIINEMTLLDVLSQEEVAKIKQFYQLTGCFNEQEWKQLLVEAGFKQIEKCQVSLTDNDKVNELELSPNMDLELFDILDEHDSLLEEFKGRMGNVVLFSRK</sequence>
<comment type="caution">
    <text evidence="6">The sequence shown here is derived from an EMBL/GenBank/DDBJ whole genome shotgun (WGS) entry which is preliminary data.</text>
</comment>
<proteinExistence type="predicted"/>
<dbReference type="Proteomes" id="UP000018896">
    <property type="component" value="Unassembled WGS sequence"/>
</dbReference>
<dbReference type="InterPro" id="IPR029063">
    <property type="entry name" value="SAM-dependent_MTases_sf"/>
</dbReference>
<protein>
    <submittedName>
        <fullName evidence="6">SAM-dependent methyltransferases</fullName>
    </submittedName>
</protein>
<dbReference type="GO" id="GO:0032259">
    <property type="term" value="P:methylation"/>
    <property type="evidence" value="ECO:0007669"/>
    <property type="project" value="UniProtKB-KW"/>
</dbReference>
<dbReference type="AlphaFoldDB" id="W4QQD8"/>
<evidence type="ECO:0000259" key="5">
    <source>
        <dbReference type="Pfam" id="PF08241"/>
    </source>
</evidence>
<dbReference type="eggNOG" id="COG2226">
    <property type="taxonomic scope" value="Bacteria"/>
</dbReference>
<organism evidence="6 7">
    <name type="scientific">Halalkalibacter akibai (strain ATCC 43226 / DSM 21942 / CIP 109018 / JCM 9157 / 1139)</name>
    <name type="common">Bacillus akibai</name>
    <dbReference type="NCBI Taxonomy" id="1236973"/>
    <lineage>
        <taxon>Bacteria</taxon>
        <taxon>Bacillati</taxon>
        <taxon>Bacillota</taxon>
        <taxon>Bacilli</taxon>
        <taxon>Bacillales</taxon>
        <taxon>Bacillaceae</taxon>
        <taxon>Halalkalibacter</taxon>
    </lineage>
</organism>
<evidence type="ECO:0000313" key="7">
    <source>
        <dbReference type="Proteomes" id="UP000018896"/>
    </source>
</evidence>
<dbReference type="SUPFAM" id="SSF53335">
    <property type="entry name" value="S-adenosyl-L-methionine-dependent methyltransferases"/>
    <property type="match status" value="1"/>
</dbReference>
<feature type="domain" description="Methyltransferase type 11" evidence="5">
    <location>
        <begin position="42"/>
        <end position="137"/>
    </location>
</feature>
<gene>
    <name evidence="6" type="ORF">JCM9157_1343</name>
</gene>
<evidence type="ECO:0000256" key="4">
    <source>
        <dbReference type="ARBA" id="ARBA00025707"/>
    </source>
</evidence>
<dbReference type="EMBL" id="BAUV01000007">
    <property type="protein sequence ID" value="GAE34296.1"/>
    <property type="molecule type" value="Genomic_DNA"/>
</dbReference>
<dbReference type="InterPro" id="IPR013216">
    <property type="entry name" value="Methyltransf_11"/>
</dbReference>
<dbReference type="PANTHER" id="PTHR44307:SF2">
    <property type="entry name" value="PHOSPHOETHANOLAMINE METHYLTRANSFERASE ISOFORM X1"/>
    <property type="match status" value="1"/>
</dbReference>
<dbReference type="PANTHER" id="PTHR44307">
    <property type="entry name" value="PHOSPHOETHANOLAMINE METHYLTRANSFERASE"/>
    <property type="match status" value="1"/>
</dbReference>
<keyword evidence="7" id="KW-1185">Reference proteome</keyword>
<keyword evidence="3 6" id="KW-0808">Transferase</keyword>
<dbReference type="OrthoDB" id="43862at2"/>
<dbReference type="Gene3D" id="3.40.50.150">
    <property type="entry name" value="Vaccinia Virus protein VP39"/>
    <property type="match status" value="1"/>
</dbReference>
<dbReference type="CDD" id="cd02440">
    <property type="entry name" value="AdoMet_MTases"/>
    <property type="match status" value="1"/>
</dbReference>
<evidence type="ECO:0000313" key="6">
    <source>
        <dbReference type="EMBL" id="GAE34296.1"/>
    </source>
</evidence>
<comment type="pathway">
    <text evidence="4">Phospholipid metabolism.</text>
</comment>
<dbReference type="Pfam" id="PF08241">
    <property type="entry name" value="Methyltransf_11"/>
    <property type="match status" value="1"/>
</dbReference>
<name>W4QQD8_HALA3</name>
<dbReference type="GO" id="GO:0008757">
    <property type="term" value="F:S-adenosylmethionine-dependent methyltransferase activity"/>
    <property type="evidence" value="ECO:0007669"/>
    <property type="project" value="InterPro"/>
</dbReference>
<evidence type="ECO:0000256" key="1">
    <source>
        <dbReference type="ARBA" id="ARBA00005189"/>
    </source>
</evidence>
<dbReference type="RefSeq" id="WP_035663108.1">
    <property type="nucleotide sequence ID" value="NZ_BAUV01000007.1"/>
</dbReference>
<evidence type="ECO:0000256" key="2">
    <source>
        <dbReference type="ARBA" id="ARBA00022603"/>
    </source>
</evidence>
<accession>W4QQD8</accession>
<comment type="pathway">
    <text evidence="1">Lipid metabolism.</text>
</comment>
<dbReference type="STRING" id="1236973.JCM9157_1343"/>
<keyword evidence="2 6" id="KW-0489">Methyltransferase</keyword>